<dbReference type="FunFam" id="3.40.30.10:FF:000152">
    <property type="entry name" value="Protein disulfide-isomerase"/>
    <property type="match status" value="1"/>
</dbReference>
<sequence length="503" mass="56315">MAFRGLASVFIIMCFLCASEAQTEKEHVLTLGKSNFSQTIANHDFIVVEFYAPWCGHCQRLAPEYEKAASELSSHDPPIVLAKVDVNEEENRDLATEYKIQGFPTLKVLRNGGKIIQDYKGPREADGIISYLKKLLGPASAEITSPHDFSSKFDQKKISIVGIFTAFSGEEYENFKTVAETLRSDYEFYHTQDAKHLPRGEAVSKPTLRLLKPFDELFVDFQDFDVEAIKKFIETSSIPLVTIFDQNPENHPYVNKFFDSSDDKAMLFLNFTTDRNSFEPKYQDAAKFYKGKGISFLMGDAETSGNAFQYFGLSPDQAPVLVLQQANSNKYLKPHIQADEVASWLSDYKDGKLKPFIKSEPIPEVNDEPVKVVVTASLDDMVLKSGKNVLLEFYAPWCGHCKNLAPILEEVAVSFKDDADVLIAKLDATANDVPGDLFEVEGYPTLYFISASGNKSKYEGGRTKEDIIEFIQKNTGKTVEQASDVKDTIQSGTLGEESQKDEL</sequence>
<reference evidence="17 18" key="1">
    <citation type="submission" date="2024-01" db="EMBL/GenBank/DDBJ databases">
        <title>The complete chloroplast genome sequence of Lithospermum erythrorhizon: insights into the phylogenetic relationship among Boraginaceae species and the maternal lineages of purple gromwells.</title>
        <authorList>
            <person name="Okada T."/>
            <person name="Watanabe K."/>
        </authorList>
    </citation>
    <scope>NUCLEOTIDE SEQUENCE [LARGE SCALE GENOMIC DNA]</scope>
</reference>
<comment type="similarity">
    <text evidence="3 13">Belongs to the protein disulfide isomerase family.</text>
</comment>
<keyword evidence="6" id="KW-0677">Repeat</keyword>
<evidence type="ECO:0000256" key="13">
    <source>
        <dbReference type="RuleBase" id="RU004208"/>
    </source>
</evidence>
<dbReference type="GO" id="GO:0034976">
    <property type="term" value="P:response to endoplasmic reticulum stress"/>
    <property type="evidence" value="ECO:0007669"/>
    <property type="project" value="TreeGrafter"/>
</dbReference>
<dbReference type="GO" id="GO:0005788">
    <property type="term" value="C:endoplasmic reticulum lumen"/>
    <property type="evidence" value="ECO:0007669"/>
    <property type="project" value="UniProtKB-SubCell"/>
</dbReference>
<evidence type="ECO:0000256" key="14">
    <source>
        <dbReference type="RuleBase" id="RU361130"/>
    </source>
</evidence>
<feature type="chain" id="PRO_5043113698" description="Protein disulfide-isomerase" evidence="14">
    <location>
        <begin position="22"/>
        <end position="503"/>
    </location>
</feature>
<dbReference type="GO" id="GO:0006457">
    <property type="term" value="P:protein folding"/>
    <property type="evidence" value="ECO:0007669"/>
    <property type="project" value="TreeGrafter"/>
</dbReference>
<dbReference type="InterPro" id="IPR036249">
    <property type="entry name" value="Thioredoxin-like_sf"/>
</dbReference>
<evidence type="ECO:0000256" key="4">
    <source>
        <dbReference type="ARBA" id="ARBA00012723"/>
    </source>
</evidence>
<feature type="disulfide bond" description="Redox-active" evidence="12">
    <location>
        <begin position="398"/>
        <end position="401"/>
    </location>
</feature>
<evidence type="ECO:0000256" key="15">
    <source>
        <dbReference type="SAM" id="MobiDB-lite"/>
    </source>
</evidence>
<comment type="caution">
    <text evidence="17">The sequence shown here is derived from an EMBL/GenBank/DDBJ whole genome shotgun (WGS) entry which is preliminary data.</text>
</comment>
<feature type="signal peptide" evidence="14">
    <location>
        <begin position="1"/>
        <end position="21"/>
    </location>
</feature>
<dbReference type="EMBL" id="BAABME010003563">
    <property type="protein sequence ID" value="GAA0159270.1"/>
    <property type="molecule type" value="Genomic_DNA"/>
</dbReference>
<feature type="disulfide bond" description="Redox-active" evidence="12">
    <location>
        <begin position="55"/>
        <end position="58"/>
    </location>
</feature>
<dbReference type="Gene3D" id="3.40.30.10">
    <property type="entry name" value="Glutaredoxin"/>
    <property type="match status" value="4"/>
</dbReference>
<organism evidence="17 18">
    <name type="scientific">Lithospermum erythrorhizon</name>
    <name type="common">Purple gromwell</name>
    <name type="synonym">Lithospermum officinale var. erythrorhizon</name>
    <dbReference type="NCBI Taxonomy" id="34254"/>
    <lineage>
        <taxon>Eukaryota</taxon>
        <taxon>Viridiplantae</taxon>
        <taxon>Streptophyta</taxon>
        <taxon>Embryophyta</taxon>
        <taxon>Tracheophyta</taxon>
        <taxon>Spermatophyta</taxon>
        <taxon>Magnoliopsida</taxon>
        <taxon>eudicotyledons</taxon>
        <taxon>Gunneridae</taxon>
        <taxon>Pentapetalae</taxon>
        <taxon>asterids</taxon>
        <taxon>lamiids</taxon>
        <taxon>Boraginales</taxon>
        <taxon>Boraginaceae</taxon>
        <taxon>Boraginoideae</taxon>
        <taxon>Lithospermeae</taxon>
        <taxon>Lithospermum</taxon>
    </lineage>
</organism>
<dbReference type="NCBIfam" id="TIGR01130">
    <property type="entry name" value="ER_PDI_fam"/>
    <property type="match status" value="1"/>
</dbReference>
<keyword evidence="18" id="KW-1185">Reference proteome</keyword>
<dbReference type="FunFam" id="3.40.30.10:FF:000184">
    <property type="entry name" value="Protein disulfide-isomerase"/>
    <property type="match status" value="1"/>
</dbReference>
<dbReference type="CDD" id="cd02995">
    <property type="entry name" value="PDI_a_PDI_a'_C"/>
    <property type="match status" value="1"/>
</dbReference>
<evidence type="ECO:0000256" key="3">
    <source>
        <dbReference type="ARBA" id="ARBA00006347"/>
    </source>
</evidence>
<keyword evidence="11 12" id="KW-0676">Redox-active center</keyword>
<dbReference type="FunFam" id="3.40.30.10:FF:000143">
    <property type="entry name" value="Protein disulfide-isomerase"/>
    <property type="match status" value="1"/>
</dbReference>
<keyword evidence="5 14" id="KW-0732">Signal</keyword>
<dbReference type="EC" id="5.3.4.1" evidence="4 14"/>
<dbReference type="GO" id="GO:0003756">
    <property type="term" value="F:protein disulfide isomerase activity"/>
    <property type="evidence" value="ECO:0007669"/>
    <property type="project" value="UniProtKB-EC"/>
</dbReference>
<evidence type="ECO:0000256" key="7">
    <source>
        <dbReference type="ARBA" id="ARBA00022824"/>
    </source>
</evidence>
<dbReference type="NCBIfam" id="TIGR01126">
    <property type="entry name" value="pdi_dom"/>
    <property type="match status" value="2"/>
</dbReference>
<protein>
    <recommendedName>
        <fullName evidence="4 14">Protein disulfide-isomerase</fullName>
        <ecNumber evidence="4 14">5.3.4.1</ecNumber>
    </recommendedName>
</protein>
<evidence type="ECO:0000256" key="11">
    <source>
        <dbReference type="ARBA" id="ARBA00023284"/>
    </source>
</evidence>
<dbReference type="PANTHER" id="PTHR18929">
    <property type="entry name" value="PROTEIN DISULFIDE ISOMERASE"/>
    <property type="match status" value="1"/>
</dbReference>
<dbReference type="Pfam" id="PF13848">
    <property type="entry name" value="Thioredoxin_6"/>
    <property type="match status" value="1"/>
</dbReference>
<dbReference type="InterPro" id="IPR013766">
    <property type="entry name" value="Thioredoxin_domain"/>
</dbReference>
<evidence type="ECO:0000256" key="6">
    <source>
        <dbReference type="ARBA" id="ARBA00022737"/>
    </source>
</evidence>
<evidence type="ECO:0000256" key="10">
    <source>
        <dbReference type="ARBA" id="ARBA00023235"/>
    </source>
</evidence>
<dbReference type="InterPro" id="IPR017937">
    <property type="entry name" value="Thioredoxin_CS"/>
</dbReference>
<dbReference type="PANTHER" id="PTHR18929:SF132">
    <property type="entry name" value="PROTEIN DISULFIDE-ISOMERASE A3"/>
    <property type="match status" value="1"/>
</dbReference>
<dbReference type="CDD" id="cd02981">
    <property type="entry name" value="PDI_b_family"/>
    <property type="match status" value="1"/>
</dbReference>
<dbReference type="Pfam" id="PF00085">
    <property type="entry name" value="Thioredoxin"/>
    <property type="match status" value="2"/>
</dbReference>
<dbReference type="InterPro" id="IPR005792">
    <property type="entry name" value="Prot_disulphide_isomerase"/>
</dbReference>
<accession>A0AAV3Q6X4</accession>
<keyword evidence="8 12" id="KW-1015">Disulfide bond</keyword>
<dbReference type="PROSITE" id="PS51352">
    <property type="entry name" value="THIOREDOXIN_2"/>
    <property type="match status" value="2"/>
</dbReference>
<gene>
    <name evidence="17" type="ORF">LIER_16088</name>
</gene>
<feature type="domain" description="Thioredoxin" evidence="16">
    <location>
        <begin position="16"/>
        <end position="137"/>
    </location>
</feature>
<proteinExistence type="inferred from homology"/>
<dbReference type="AlphaFoldDB" id="A0AAV3Q6X4"/>
<dbReference type="CDD" id="cd02961">
    <property type="entry name" value="PDI_a_family"/>
    <property type="match status" value="1"/>
</dbReference>
<dbReference type="InterPro" id="IPR005788">
    <property type="entry name" value="PDI_thioredoxin-like_dom"/>
</dbReference>
<evidence type="ECO:0000313" key="18">
    <source>
        <dbReference type="Proteomes" id="UP001454036"/>
    </source>
</evidence>
<dbReference type="SUPFAM" id="SSF52833">
    <property type="entry name" value="Thioredoxin-like"/>
    <property type="match status" value="4"/>
</dbReference>
<keyword evidence="10 14" id="KW-0413">Isomerase</keyword>
<evidence type="ECO:0000256" key="9">
    <source>
        <dbReference type="ARBA" id="ARBA00023180"/>
    </source>
</evidence>
<evidence type="ECO:0000313" key="17">
    <source>
        <dbReference type="EMBL" id="GAA0159270.1"/>
    </source>
</evidence>
<keyword evidence="7" id="KW-0256">Endoplasmic reticulum</keyword>
<evidence type="ECO:0000256" key="8">
    <source>
        <dbReference type="ARBA" id="ARBA00023157"/>
    </source>
</evidence>
<evidence type="ECO:0000256" key="2">
    <source>
        <dbReference type="ARBA" id="ARBA00004319"/>
    </source>
</evidence>
<name>A0AAV3Q6X4_LITER</name>
<feature type="region of interest" description="Disordered" evidence="15">
    <location>
        <begin position="477"/>
        <end position="503"/>
    </location>
</feature>
<dbReference type="CDD" id="cd02982">
    <property type="entry name" value="PDI_b'_family"/>
    <property type="match status" value="1"/>
</dbReference>
<feature type="domain" description="Thioredoxin" evidence="16">
    <location>
        <begin position="348"/>
        <end position="476"/>
    </location>
</feature>
<dbReference type="PROSITE" id="PS00194">
    <property type="entry name" value="THIOREDOXIN_1"/>
    <property type="match status" value="2"/>
</dbReference>
<dbReference type="FunFam" id="3.40.30.10:FF:000150">
    <property type="entry name" value="Protein disulfide-isomerase"/>
    <property type="match status" value="1"/>
</dbReference>
<evidence type="ECO:0000259" key="16">
    <source>
        <dbReference type="PROSITE" id="PS51352"/>
    </source>
</evidence>
<keyword evidence="9" id="KW-0325">Glycoprotein</keyword>
<dbReference type="PRINTS" id="PR00421">
    <property type="entry name" value="THIOREDOXIN"/>
</dbReference>
<comment type="catalytic activity">
    <reaction evidence="1 14">
        <text>Catalyzes the rearrangement of -S-S- bonds in proteins.</text>
        <dbReference type="EC" id="5.3.4.1"/>
    </reaction>
</comment>
<evidence type="ECO:0000256" key="12">
    <source>
        <dbReference type="PIRSR" id="PIRSR605792-51"/>
    </source>
</evidence>
<evidence type="ECO:0000256" key="5">
    <source>
        <dbReference type="ARBA" id="ARBA00022729"/>
    </source>
</evidence>
<comment type="subcellular location">
    <subcellularLocation>
        <location evidence="2">Endoplasmic reticulum lumen</location>
    </subcellularLocation>
</comment>
<dbReference type="Proteomes" id="UP001454036">
    <property type="component" value="Unassembled WGS sequence"/>
</dbReference>
<evidence type="ECO:0000256" key="1">
    <source>
        <dbReference type="ARBA" id="ARBA00001182"/>
    </source>
</evidence>